<proteinExistence type="predicted"/>
<evidence type="ECO:0000313" key="3">
    <source>
        <dbReference type="Proteomes" id="UP000249808"/>
    </source>
</evidence>
<dbReference type="SUPFAM" id="SSF56300">
    <property type="entry name" value="Metallo-dependent phosphatases"/>
    <property type="match status" value="1"/>
</dbReference>
<dbReference type="InterPro" id="IPR029052">
    <property type="entry name" value="Metallo-depent_PP-like"/>
</dbReference>
<dbReference type="CDD" id="cd00838">
    <property type="entry name" value="MPP_superfamily"/>
    <property type="match status" value="1"/>
</dbReference>
<gene>
    <name evidence="2" type="ORF">BHU61_00400</name>
</gene>
<dbReference type="GO" id="GO:0016787">
    <property type="term" value="F:hydrolase activity"/>
    <property type="evidence" value="ECO:0007669"/>
    <property type="project" value="InterPro"/>
</dbReference>
<accession>A0A327ZUR1</accession>
<dbReference type="InterPro" id="IPR004843">
    <property type="entry name" value="Calcineurin-like_PHP"/>
</dbReference>
<name>A0A327ZUR1_9STAP</name>
<reference evidence="2 3" key="1">
    <citation type="journal article" date="2018" name="Front. Microbiol.">
        <title>Description and Comparative Genomics of Macrococcus caseolyticus subsp. hominis subsp. nov., Macrococcus goetzii sp. nov., Macrococcus epidermidis sp. nov., and Macrococcus bohemicus sp. nov., Novel Macrococci From Human Clinical Material With Virulence Potential and Suspected Uptake of Foreign DNA by Natural Transformation.</title>
        <authorList>
            <person name="Maslanova I."/>
            <person name="Wertheimer Z."/>
            <person name="Sedlacek I."/>
            <person name="Svec P."/>
            <person name="Indrakova A."/>
            <person name="Kovarovic V."/>
            <person name="Schumann P."/>
            <person name="Sproer C."/>
            <person name="Kralova S."/>
            <person name="Sedo O."/>
            <person name="Kristofova L."/>
            <person name="Vrbovska V."/>
            <person name="Fuzik T."/>
            <person name="Petras P."/>
            <person name="Zdrahal Z."/>
            <person name="Ruzickova V."/>
            <person name="Doskar J."/>
            <person name="Pantucek R."/>
        </authorList>
    </citation>
    <scope>NUCLEOTIDE SEQUENCE [LARGE SCALE GENOMIC DNA]</scope>
    <source>
        <strain evidence="2 3">01/688</strain>
    </source>
</reference>
<evidence type="ECO:0000313" key="2">
    <source>
        <dbReference type="EMBL" id="RAK45939.1"/>
    </source>
</evidence>
<dbReference type="AlphaFoldDB" id="A0A327ZUR1"/>
<organism evidence="2 3">
    <name type="scientific">Macrococcus epidermidis</name>
    <dbReference type="NCBI Taxonomy" id="1902580"/>
    <lineage>
        <taxon>Bacteria</taxon>
        <taxon>Bacillati</taxon>
        <taxon>Bacillota</taxon>
        <taxon>Bacilli</taxon>
        <taxon>Bacillales</taxon>
        <taxon>Staphylococcaceae</taxon>
        <taxon>Macrococcus</taxon>
    </lineage>
</organism>
<comment type="caution">
    <text evidence="2">The sequence shown here is derived from an EMBL/GenBank/DDBJ whole genome shotgun (WGS) entry which is preliminary data.</text>
</comment>
<dbReference type="Pfam" id="PF00149">
    <property type="entry name" value="Metallophos"/>
    <property type="match status" value="1"/>
</dbReference>
<sequence>MNTIFVGDLHLKSRIILPLIDNIIERFEVNSVIFLGDYTDFPGQENNIKLYANDLIFLSEWKQKYRIKGIEIINLIGNHDIYYYLGTKAEFSIKDEEAFWAIGDFLEELSLQVAYQLDEYIISHAGYNQYFNPEPWHFKPLTLDNSTALERLANTIGPERGGTSKGGSPVWADYSELLTKPNKTISKQIVGHTPMQSIDISKDIIAVDTFAVDNKLRFFGNGDILFYNKCNKFQIIKTEWKSQVTLERLKSLIYS</sequence>
<dbReference type="RefSeq" id="WP_111714118.1">
    <property type="nucleotide sequence ID" value="NZ_JBHSSR010000001.1"/>
</dbReference>
<protein>
    <submittedName>
        <fullName evidence="2">Phosphoesterase</fullName>
    </submittedName>
</protein>
<keyword evidence="3" id="KW-1185">Reference proteome</keyword>
<evidence type="ECO:0000259" key="1">
    <source>
        <dbReference type="Pfam" id="PF00149"/>
    </source>
</evidence>
<dbReference type="Gene3D" id="3.60.21.10">
    <property type="match status" value="1"/>
</dbReference>
<feature type="domain" description="Calcineurin-like phosphoesterase" evidence="1">
    <location>
        <begin position="1"/>
        <end position="212"/>
    </location>
</feature>
<dbReference type="Proteomes" id="UP000249808">
    <property type="component" value="Unassembled WGS sequence"/>
</dbReference>
<dbReference type="EMBL" id="PZJH01000001">
    <property type="protein sequence ID" value="RAK45939.1"/>
    <property type="molecule type" value="Genomic_DNA"/>
</dbReference>